<accession>A0AAN9I0W3</accession>
<reference evidence="1 2" key="1">
    <citation type="submission" date="2024-01" db="EMBL/GenBank/DDBJ databases">
        <title>The genomes of 5 underutilized Papilionoideae crops provide insights into root nodulation and disease resistanc.</title>
        <authorList>
            <person name="Yuan L."/>
        </authorList>
    </citation>
    <scope>NUCLEOTIDE SEQUENCE [LARGE SCALE GENOMIC DNA]</scope>
    <source>
        <strain evidence="1">ZHUSHIDOU_FW_LH</strain>
        <tissue evidence="1">Leaf</tissue>
    </source>
</reference>
<keyword evidence="2" id="KW-1185">Reference proteome</keyword>
<organism evidence="1 2">
    <name type="scientific">Crotalaria pallida</name>
    <name type="common">Smooth rattlebox</name>
    <name type="synonym">Crotalaria striata</name>
    <dbReference type="NCBI Taxonomy" id="3830"/>
    <lineage>
        <taxon>Eukaryota</taxon>
        <taxon>Viridiplantae</taxon>
        <taxon>Streptophyta</taxon>
        <taxon>Embryophyta</taxon>
        <taxon>Tracheophyta</taxon>
        <taxon>Spermatophyta</taxon>
        <taxon>Magnoliopsida</taxon>
        <taxon>eudicotyledons</taxon>
        <taxon>Gunneridae</taxon>
        <taxon>Pentapetalae</taxon>
        <taxon>rosids</taxon>
        <taxon>fabids</taxon>
        <taxon>Fabales</taxon>
        <taxon>Fabaceae</taxon>
        <taxon>Papilionoideae</taxon>
        <taxon>50 kb inversion clade</taxon>
        <taxon>genistoids sensu lato</taxon>
        <taxon>core genistoids</taxon>
        <taxon>Crotalarieae</taxon>
        <taxon>Crotalaria</taxon>
    </lineage>
</organism>
<dbReference type="InterPro" id="IPR016098">
    <property type="entry name" value="CAP/MinC_C"/>
</dbReference>
<protein>
    <submittedName>
        <fullName evidence="1">Uncharacterized protein</fullName>
    </submittedName>
</protein>
<name>A0AAN9I0W3_CROPI</name>
<dbReference type="EMBL" id="JAYWIO010000005">
    <property type="protein sequence ID" value="KAK7260979.1"/>
    <property type="molecule type" value="Genomic_DNA"/>
</dbReference>
<comment type="caution">
    <text evidence="1">The sequence shown here is derived from an EMBL/GenBank/DDBJ whole genome shotgun (WGS) entry which is preliminary data.</text>
</comment>
<dbReference type="Proteomes" id="UP001372338">
    <property type="component" value="Unassembled WGS sequence"/>
</dbReference>
<proteinExistence type="predicted"/>
<sequence length="87" mass="10163">MNDINRGSSSRQQQGFIRNRIDFHEYMCGVTDGIEDDLRGADLDAETGNWANVDDFKWLRAVKPVIKIQYFLKIFPYRGYHLQMSCS</sequence>
<evidence type="ECO:0000313" key="2">
    <source>
        <dbReference type="Proteomes" id="UP001372338"/>
    </source>
</evidence>
<evidence type="ECO:0000313" key="1">
    <source>
        <dbReference type="EMBL" id="KAK7260979.1"/>
    </source>
</evidence>
<dbReference type="Gene3D" id="2.160.20.70">
    <property type="match status" value="1"/>
</dbReference>
<dbReference type="AlphaFoldDB" id="A0AAN9I0W3"/>
<gene>
    <name evidence="1" type="ORF">RIF29_27282</name>
</gene>